<feature type="transmembrane region" description="Helical" evidence="2">
    <location>
        <begin position="240"/>
        <end position="263"/>
    </location>
</feature>
<name>A0A8T8SCX8_9BASI</name>
<feature type="region of interest" description="Disordered" evidence="1">
    <location>
        <begin position="20"/>
        <end position="41"/>
    </location>
</feature>
<dbReference type="Proteomes" id="UP000077671">
    <property type="component" value="Unassembled WGS sequence"/>
</dbReference>
<evidence type="ECO:0008006" key="5">
    <source>
        <dbReference type="Google" id="ProtNLM"/>
    </source>
</evidence>
<keyword evidence="2" id="KW-1133">Transmembrane helix</keyword>
<keyword evidence="2" id="KW-0472">Membrane</keyword>
<reference evidence="3" key="2">
    <citation type="journal article" date="2019" name="IMA Fungus">
        <title>Genome sequencing and comparison of five Tilletia species to identify candidate genes for the detection of regulated species infecting wheat.</title>
        <authorList>
            <person name="Nguyen H.D.T."/>
            <person name="Sultana T."/>
            <person name="Kesanakurti P."/>
            <person name="Hambleton S."/>
        </authorList>
    </citation>
    <scope>NUCLEOTIDE SEQUENCE</scope>
    <source>
        <strain evidence="3">DAOMC 238032</strain>
    </source>
</reference>
<dbReference type="Gene3D" id="2.60.120.260">
    <property type="entry name" value="Galactose-binding domain-like"/>
    <property type="match status" value="1"/>
</dbReference>
<evidence type="ECO:0000313" key="3">
    <source>
        <dbReference type="EMBL" id="KAE8237388.1"/>
    </source>
</evidence>
<feature type="region of interest" description="Disordered" evidence="1">
    <location>
        <begin position="88"/>
        <end position="149"/>
    </location>
</feature>
<keyword evidence="2" id="KW-0812">Transmembrane</keyword>
<gene>
    <name evidence="3" type="ORF">A4X03_0g9132</name>
</gene>
<evidence type="ECO:0000313" key="4">
    <source>
        <dbReference type="Proteomes" id="UP000077671"/>
    </source>
</evidence>
<feature type="region of interest" description="Disordered" evidence="1">
    <location>
        <begin position="171"/>
        <end position="198"/>
    </location>
</feature>
<sequence length="510" mass="55035">MAYNNNFFQRTRSARYTAAVPSSSSRYAAPGPSSSRYRSATAGGKEYTPFMPLTGGAALGLSANYSPPRASLGTQGLILPRALIAPVRTQAGRPERRRALATHEGSPSGAEGQKHTHLSAYEYREGTYQSSSPSNTTRISPDRIGSPWRCPHLPPIGRVLLRSPQSQDDYGLGDCTIGSQAGDGADAPAAGPSSSSAGPIINEAAARAAPPTHEGRQQRGPSPRVRAALEHSRALRWGHYLCGIVGVFLLGMIFGISISYTAINSVGLAVKAGLHSHYLPEGYAPSCVTHDTTQKAALDHLSEKDNKMTALWSGASEHLERLRKEVETAEDMEKLVNSIRAMQKGEYAVSGALRMDLASELEGARVLGHLTTHDSYWGGYYGVKPKGEGFGSRLAALFRSPVTGSRSKDLVHDSPEDVDAHAPGWALRPVKGIGGGWIVPSRKVAHLAIQLSRPDRIGSFSIDHISRELVPDRSDAPQDVELWGRVDPKDEVAMIRLRQWRDEERAAWDA</sequence>
<protein>
    <recommendedName>
        <fullName evidence="5">SUN domain-containing protein</fullName>
    </recommendedName>
</protein>
<accession>A0A8T8SCX8</accession>
<proteinExistence type="predicted"/>
<evidence type="ECO:0000256" key="2">
    <source>
        <dbReference type="SAM" id="Phobius"/>
    </source>
</evidence>
<feature type="compositionally biased region" description="Polar residues" evidence="1">
    <location>
        <begin position="20"/>
        <end position="38"/>
    </location>
</feature>
<reference evidence="3" key="1">
    <citation type="submission" date="2016-04" db="EMBL/GenBank/DDBJ databases">
        <authorList>
            <person name="Nguyen H.D."/>
            <person name="Kesanakurti P."/>
            <person name="Cullis J."/>
            <person name="Levesque C.A."/>
            <person name="Hambleton S."/>
        </authorList>
    </citation>
    <scope>NUCLEOTIDE SEQUENCE</scope>
    <source>
        <strain evidence="3">DAOMC 238032</strain>
    </source>
</reference>
<feature type="compositionally biased region" description="Low complexity" evidence="1">
    <location>
        <begin position="178"/>
        <end position="198"/>
    </location>
</feature>
<feature type="non-terminal residue" evidence="3">
    <location>
        <position position="510"/>
    </location>
</feature>
<organism evidence="3 4">
    <name type="scientific">Tilletia caries</name>
    <name type="common">wheat bunt fungus</name>
    <dbReference type="NCBI Taxonomy" id="13290"/>
    <lineage>
        <taxon>Eukaryota</taxon>
        <taxon>Fungi</taxon>
        <taxon>Dikarya</taxon>
        <taxon>Basidiomycota</taxon>
        <taxon>Ustilaginomycotina</taxon>
        <taxon>Exobasidiomycetes</taxon>
        <taxon>Tilletiales</taxon>
        <taxon>Tilletiaceae</taxon>
        <taxon>Tilletia</taxon>
    </lineage>
</organism>
<dbReference type="EMBL" id="LWDD02003340">
    <property type="protein sequence ID" value="KAE8237388.1"/>
    <property type="molecule type" value="Genomic_DNA"/>
</dbReference>
<comment type="caution">
    <text evidence="3">The sequence shown here is derived from an EMBL/GenBank/DDBJ whole genome shotgun (WGS) entry which is preliminary data.</text>
</comment>
<feature type="compositionally biased region" description="Polar residues" evidence="1">
    <location>
        <begin position="127"/>
        <end position="139"/>
    </location>
</feature>
<evidence type="ECO:0000256" key="1">
    <source>
        <dbReference type="SAM" id="MobiDB-lite"/>
    </source>
</evidence>
<dbReference type="AlphaFoldDB" id="A0A8T8SCX8"/>